<comment type="catalytic activity">
    <reaction evidence="9">
        <text>S-methyl-5'-thioadenosine + phosphate = 5-(methylsulfanyl)-alpha-D-ribose 1-phosphate + adenine</text>
        <dbReference type="Rhea" id="RHEA:11852"/>
        <dbReference type="ChEBI" id="CHEBI:16708"/>
        <dbReference type="ChEBI" id="CHEBI:17509"/>
        <dbReference type="ChEBI" id="CHEBI:43474"/>
        <dbReference type="ChEBI" id="CHEBI:58533"/>
        <dbReference type="EC" id="2.4.2.28"/>
    </reaction>
    <physiologicalReaction direction="left-to-right" evidence="9">
        <dbReference type="Rhea" id="RHEA:11853"/>
    </physiologicalReaction>
</comment>
<reference evidence="12" key="1">
    <citation type="journal article" date="2019" name="Int. J. Syst. Evol. Microbiol.">
        <title>The Global Catalogue of Microorganisms (GCM) 10K type strain sequencing project: providing services to taxonomists for standard genome sequencing and annotation.</title>
        <authorList>
            <consortium name="The Broad Institute Genomics Platform"/>
            <consortium name="The Broad Institute Genome Sequencing Center for Infectious Disease"/>
            <person name="Wu L."/>
            <person name="Ma J."/>
        </authorList>
    </citation>
    <scope>NUCLEOTIDE SEQUENCE [LARGE SCALE GENOMIC DNA]</scope>
    <source>
        <strain evidence="12">CECT 8570</strain>
    </source>
</reference>
<organism evidence="11 12">
    <name type="scientific">Simiduia curdlanivorans</name>
    <dbReference type="NCBI Taxonomy" id="1492769"/>
    <lineage>
        <taxon>Bacteria</taxon>
        <taxon>Pseudomonadati</taxon>
        <taxon>Pseudomonadota</taxon>
        <taxon>Gammaproteobacteria</taxon>
        <taxon>Cellvibrionales</taxon>
        <taxon>Cellvibrionaceae</taxon>
        <taxon>Simiduia</taxon>
    </lineage>
</organism>
<dbReference type="SUPFAM" id="SSF64438">
    <property type="entry name" value="CNF1/YfiH-like putative cysteine hydrolases"/>
    <property type="match status" value="1"/>
</dbReference>
<dbReference type="PANTHER" id="PTHR30616">
    <property type="entry name" value="UNCHARACTERIZED PROTEIN YFIH"/>
    <property type="match status" value="1"/>
</dbReference>
<evidence type="ECO:0000256" key="2">
    <source>
        <dbReference type="ARBA" id="ARBA00007353"/>
    </source>
</evidence>
<evidence type="ECO:0000256" key="4">
    <source>
        <dbReference type="ARBA" id="ARBA00022723"/>
    </source>
</evidence>
<keyword evidence="6" id="KW-0862">Zinc</keyword>
<evidence type="ECO:0000256" key="1">
    <source>
        <dbReference type="ARBA" id="ARBA00000553"/>
    </source>
</evidence>
<evidence type="ECO:0000313" key="11">
    <source>
        <dbReference type="EMBL" id="MFC4363597.1"/>
    </source>
</evidence>
<dbReference type="CDD" id="cd16833">
    <property type="entry name" value="YfiH"/>
    <property type="match status" value="1"/>
</dbReference>
<evidence type="ECO:0000256" key="10">
    <source>
        <dbReference type="RuleBase" id="RU361274"/>
    </source>
</evidence>
<comment type="catalytic activity">
    <reaction evidence="7">
        <text>adenosine + H2O + H(+) = inosine + NH4(+)</text>
        <dbReference type="Rhea" id="RHEA:24408"/>
        <dbReference type="ChEBI" id="CHEBI:15377"/>
        <dbReference type="ChEBI" id="CHEBI:15378"/>
        <dbReference type="ChEBI" id="CHEBI:16335"/>
        <dbReference type="ChEBI" id="CHEBI:17596"/>
        <dbReference type="ChEBI" id="CHEBI:28938"/>
        <dbReference type="EC" id="3.5.4.4"/>
    </reaction>
    <physiologicalReaction direction="left-to-right" evidence="7">
        <dbReference type="Rhea" id="RHEA:24409"/>
    </physiologicalReaction>
</comment>
<protein>
    <recommendedName>
        <fullName evidence="10">Purine nucleoside phosphorylase</fullName>
    </recommendedName>
</protein>
<evidence type="ECO:0000256" key="8">
    <source>
        <dbReference type="ARBA" id="ARBA00048968"/>
    </source>
</evidence>
<evidence type="ECO:0000256" key="9">
    <source>
        <dbReference type="ARBA" id="ARBA00049893"/>
    </source>
</evidence>
<evidence type="ECO:0000256" key="5">
    <source>
        <dbReference type="ARBA" id="ARBA00022801"/>
    </source>
</evidence>
<dbReference type="Pfam" id="PF02578">
    <property type="entry name" value="Cu-oxidase_4"/>
    <property type="match status" value="1"/>
</dbReference>
<dbReference type="RefSeq" id="WP_290261548.1">
    <property type="nucleotide sequence ID" value="NZ_JAUFQG010000004.1"/>
</dbReference>
<keyword evidence="5" id="KW-0378">Hydrolase</keyword>
<dbReference type="InterPro" id="IPR038371">
    <property type="entry name" value="Cu_polyphenol_OxRdtase_sf"/>
</dbReference>
<evidence type="ECO:0000313" key="12">
    <source>
        <dbReference type="Proteomes" id="UP001595840"/>
    </source>
</evidence>
<dbReference type="Proteomes" id="UP001595840">
    <property type="component" value="Unassembled WGS sequence"/>
</dbReference>
<dbReference type="PANTHER" id="PTHR30616:SF2">
    <property type="entry name" value="PURINE NUCLEOSIDE PHOSPHORYLASE LACC1"/>
    <property type="match status" value="1"/>
</dbReference>
<keyword evidence="3" id="KW-0808">Transferase</keyword>
<proteinExistence type="inferred from homology"/>
<dbReference type="InterPro" id="IPR003730">
    <property type="entry name" value="Cu_polyphenol_OxRdtase"/>
</dbReference>
<comment type="similarity">
    <text evidence="2 10">Belongs to the purine nucleoside phosphorylase YfiH/LACC1 family.</text>
</comment>
<dbReference type="EMBL" id="JBHSCX010000020">
    <property type="protein sequence ID" value="MFC4363597.1"/>
    <property type="molecule type" value="Genomic_DNA"/>
</dbReference>
<dbReference type="InterPro" id="IPR011324">
    <property type="entry name" value="Cytotoxic_necrot_fac-like_cat"/>
</dbReference>
<comment type="catalytic activity">
    <reaction evidence="8">
        <text>adenosine + phosphate = alpha-D-ribose 1-phosphate + adenine</text>
        <dbReference type="Rhea" id="RHEA:27642"/>
        <dbReference type="ChEBI" id="CHEBI:16335"/>
        <dbReference type="ChEBI" id="CHEBI:16708"/>
        <dbReference type="ChEBI" id="CHEBI:43474"/>
        <dbReference type="ChEBI" id="CHEBI:57720"/>
        <dbReference type="EC" id="2.4.2.1"/>
    </reaction>
    <physiologicalReaction direction="left-to-right" evidence="8">
        <dbReference type="Rhea" id="RHEA:27643"/>
    </physiologicalReaction>
</comment>
<evidence type="ECO:0000256" key="7">
    <source>
        <dbReference type="ARBA" id="ARBA00047989"/>
    </source>
</evidence>
<dbReference type="NCBIfam" id="TIGR00726">
    <property type="entry name" value="peptidoglycan editing factor PgeF"/>
    <property type="match status" value="1"/>
</dbReference>
<accession>A0ABV8VA64</accession>
<evidence type="ECO:0000256" key="6">
    <source>
        <dbReference type="ARBA" id="ARBA00022833"/>
    </source>
</evidence>
<name>A0ABV8VA64_9GAMM</name>
<gene>
    <name evidence="11" type="primary">pgeF</name>
    <name evidence="11" type="ORF">ACFOX3_14875</name>
</gene>
<evidence type="ECO:0000256" key="3">
    <source>
        <dbReference type="ARBA" id="ARBA00022679"/>
    </source>
</evidence>
<dbReference type="Gene3D" id="3.60.140.10">
    <property type="entry name" value="CNF1/YfiH-like putative cysteine hydrolases"/>
    <property type="match status" value="1"/>
</dbReference>
<sequence>MHAKLTLITPPWPAPANVKAAISCRNTGASQGAYAAGNLALHVDDDPALVAKNRNALQRQLGVDHIQWLEQVHGTHVVSAQADGLTRTADACITAQTKLACSVMTADCLPLLLCDQAGTQVAAVHAGWRGLAKGVIAETIKHFNCKPHHIIAYLGPAIGKTHFEVGVEVLEAFFELAGDSDAADAIASAFQPSMKPLKFHADLYALARLALAQSGVKQIYGGDYCTFDDANRFYSYRRDGQTGRMASLIWLD</sequence>
<keyword evidence="4" id="KW-0479">Metal-binding</keyword>
<keyword evidence="12" id="KW-1185">Reference proteome</keyword>
<comment type="caution">
    <text evidence="11">The sequence shown here is derived from an EMBL/GenBank/DDBJ whole genome shotgun (WGS) entry which is preliminary data.</text>
</comment>
<comment type="catalytic activity">
    <reaction evidence="1">
        <text>inosine + phosphate = alpha-D-ribose 1-phosphate + hypoxanthine</text>
        <dbReference type="Rhea" id="RHEA:27646"/>
        <dbReference type="ChEBI" id="CHEBI:17368"/>
        <dbReference type="ChEBI" id="CHEBI:17596"/>
        <dbReference type="ChEBI" id="CHEBI:43474"/>
        <dbReference type="ChEBI" id="CHEBI:57720"/>
        <dbReference type="EC" id="2.4.2.1"/>
    </reaction>
    <physiologicalReaction direction="left-to-right" evidence="1">
        <dbReference type="Rhea" id="RHEA:27647"/>
    </physiologicalReaction>
</comment>